<dbReference type="SUPFAM" id="SSF53732">
    <property type="entry name" value="Aconitase iron-sulfur domain"/>
    <property type="match status" value="1"/>
</dbReference>
<dbReference type="STRING" id="22663.A0A2I0ITZ9"/>
<evidence type="ECO:0000259" key="4">
    <source>
        <dbReference type="Pfam" id="PF00330"/>
    </source>
</evidence>
<evidence type="ECO:0000256" key="1">
    <source>
        <dbReference type="ARBA" id="ARBA00022723"/>
    </source>
</evidence>
<protein>
    <recommendedName>
        <fullName evidence="4">Aconitase/3-isopropylmalate dehydratase large subunit alpha/beta/alpha domain-containing protein</fullName>
    </recommendedName>
</protein>
<evidence type="ECO:0000313" key="6">
    <source>
        <dbReference type="Proteomes" id="UP000233551"/>
    </source>
</evidence>
<evidence type="ECO:0000256" key="3">
    <source>
        <dbReference type="ARBA" id="ARBA00023014"/>
    </source>
</evidence>
<dbReference type="Pfam" id="PF00330">
    <property type="entry name" value="Aconitase"/>
    <property type="match status" value="1"/>
</dbReference>
<organism evidence="5 6">
    <name type="scientific">Punica granatum</name>
    <name type="common">Pomegranate</name>
    <dbReference type="NCBI Taxonomy" id="22663"/>
    <lineage>
        <taxon>Eukaryota</taxon>
        <taxon>Viridiplantae</taxon>
        <taxon>Streptophyta</taxon>
        <taxon>Embryophyta</taxon>
        <taxon>Tracheophyta</taxon>
        <taxon>Spermatophyta</taxon>
        <taxon>Magnoliopsida</taxon>
        <taxon>eudicotyledons</taxon>
        <taxon>Gunneridae</taxon>
        <taxon>Pentapetalae</taxon>
        <taxon>rosids</taxon>
        <taxon>malvids</taxon>
        <taxon>Myrtales</taxon>
        <taxon>Lythraceae</taxon>
        <taxon>Punica</taxon>
    </lineage>
</organism>
<dbReference type="GO" id="GO:0046872">
    <property type="term" value="F:metal ion binding"/>
    <property type="evidence" value="ECO:0007669"/>
    <property type="project" value="UniProtKB-KW"/>
</dbReference>
<dbReference type="PROSITE" id="PS01244">
    <property type="entry name" value="ACONITASE_2"/>
    <property type="match status" value="1"/>
</dbReference>
<keyword evidence="3" id="KW-0411">Iron-sulfur</keyword>
<dbReference type="PANTHER" id="PTHR11670">
    <property type="entry name" value="ACONITASE/IRON-RESPONSIVE ELEMENT FAMILY MEMBER"/>
    <property type="match status" value="1"/>
</dbReference>
<sequence length="162" mass="17181">MQGFAIPKEEQDKVAKFSFHGQPAALKHGSVVIAAITSCTNTSNPSVKPWVKTSLAPGSGVVTKYLLQSGLQKYLNEQGFNIVGYGCTTCIGNSGELDETVASAISENDIVAAAVLSGNRNFEGRVHPLTRANYLASPPLVVAYALAGTVQIYNSCNFSWLI</sequence>
<proteinExistence type="predicted"/>
<keyword evidence="6" id="KW-1185">Reference proteome</keyword>
<gene>
    <name evidence="5" type="ORF">CRG98_032144</name>
</gene>
<dbReference type="AlphaFoldDB" id="A0A2I0ITZ9"/>
<dbReference type="InterPro" id="IPR006249">
    <property type="entry name" value="Aconitase/IRP2"/>
</dbReference>
<feature type="domain" description="Aconitase/3-isopropylmalate dehydratase large subunit alpha/beta/alpha" evidence="4">
    <location>
        <begin position="16"/>
        <end position="148"/>
    </location>
</feature>
<keyword evidence="2" id="KW-0408">Iron</keyword>
<evidence type="ECO:0000313" key="5">
    <source>
        <dbReference type="EMBL" id="PKI47464.1"/>
    </source>
</evidence>
<keyword evidence="1" id="KW-0479">Metal-binding</keyword>
<dbReference type="Proteomes" id="UP000233551">
    <property type="component" value="Unassembled WGS sequence"/>
</dbReference>
<dbReference type="InterPro" id="IPR001030">
    <property type="entry name" value="Acoase/IPM_deHydtase_lsu_aba"/>
</dbReference>
<dbReference type="InterPro" id="IPR015931">
    <property type="entry name" value="Acnase/IPM_dHydase_lsu_aba_1/3"/>
</dbReference>
<name>A0A2I0ITZ9_PUNGR</name>
<reference evidence="5 6" key="1">
    <citation type="submission" date="2017-11" db="EMBL/GenBank/DDBJ databases">
        <title>De-novo sequencing of pomegranate (Punica granatum L.) genome.</title>
        <authorList>
            <person name="Akparov Z."/>
            <person name="Amiraslanov A."/>
            <person name="Hajiyeva S."/>
            <person name="Abbasov M."/>
            <person name="Kaur K."/>
            <person name="Hamwieh A."/>
            <person name="Solovyev V."/>
            <person name="Salamov A."/>
            <person name="Braich B."/>
            <person name="Kosarev P."/>
            <person name="Mahmoud A."/>
            <person name="Hajiyev E."/>
            <person name="Babayeva S."/>
            <person name="Izzatullayeva V."/>
            <person name="Mammadov A."/>
            <person name="Mammadov A."/>
            <person name="Sharifova S."/>
            <person name="Ojaghi J."/>
            <person name="Eynullazada K."/>
            <person name="Bayramov B."/>
            <person name="Abdulazimova A."/>
            <person name="Shahmuradov I."/>
        </authorList>
    </citation>
    <scope>NUCLEOTIDE SEQUENCE [LARGE SCALE GENOMIC DNA]</scope>
    <source>
        <strain evidence="6">cv. AG2017</strain>
        <tissue evidence="5">Leaf</tissue>
    </source>
</reference>
<dbReference type="PROSITE" id="PS00450">
    <property type="entry name" value="ACONITASE_1"/>
    <property type="match status" value="1"/>
</dbReference>
<dbReference type="Gene3D" id="3.30.499.10">
    <property type="entry name" value="Aconitase, domain 3"/>
    <property type="match status" value="1"/>
</dbReference>
<comment type="caution">
    <text evidence="5">The sequence shown here is derived from an EMBL/GenBank/DDBJ whole genome shotgun (WGS) entry which is preliminary data.</text>
</comment>
<dbReference type="InterPro" id="IPR018136">
    <property type="entry name" value="Aconitase_4Fe-4S_BS"/>
</dbReference>
<evidence type="ECO:0000256" key="2">
    <source>
        <dbReference type="ARBA" id="ARBA00023004"/>
    </source>
</evidence>
<accession>A0A2I0ITZ9</accession>
<dbReference type="EMBL" id="PGOL01002498">
    <property type="protein sequence ID" value="PKI47464.1"/>
    <property type="molecule type" value="Genomic_DNA"/>
</dbReference>
<dbReference type="GO" id="GO:0051536">
    <property type="term" value="F:iron-sulfur cluster binding"/>
    <property type="evidence" value="ECO:0007669"/>
    <property type="project" value="UniProtKB-KW"/>
</dbReference>
<dbReference type="InterPro" id="IPR036008">
    <property type="entry name" value="Aconitase_4Fe-4S_dom"/>
</dbReference>